<dbReference type="Pfam" id="PF03748">
    <property type="entry name" value="FliL"/>
    <property type="match status" value="1"/>
</dbReference>
<feature type="compositionally biased region" description="Acidic residues" evidence="11">
    <location>
        <begin position="158"/>
        <end position="168"/>
    </location>
</feature>
<dbReference type="GO" id="GO:0009425">
    <property type="term" value="C:bacterial-type flagellum basal body"/>
    <property type="evidence" value="ECO:0007669"/>
    <property type="project" value="InterPro"/>
</dbReference>
<reference evidence="12 13" key="2">
    <citation type="journal article" date="2016" name="Science">
        <title>A bacterium that degrades and assimilates poly(ethylene terephthalate).</title>
        <authorList>
            <person name="Yoshida S."/>
            <person name="Hiraga K."/>
            <person name="Takehana T."/>
            <person name="Taniguchi I."/>
            <person name="Yamaji H."/>
            <person name="Maeda Y."/>
            <person name="Toyohara K."/>
            <person name="Miyamoto K."/>
            <person name="Kimura Y."/>
            <person name="Oda K."/>
        </authorList>
    </citation>
    <scope>NUCLEOTIDE SEQUENCE [LARGE SCALE GENOMIC DNA]</scope>
    <source>
        <strain evidence="13">NBRC 110686 / TISTR 2288 / 201-F6</strain>
    </source>
</reference>
<keyword evidence="4" id="KW-1003">Cell membrane</keyword>
<keyword evidence="12" id="KW-0969">Cilium</keyword>
<feature type="region of interest" description="Disordered" evidence="11">
    <location>
        <begin position="158"/>
        <end position="182"/>
    </location>
</feature>
<dbReference type="Proteomes" id="UP000037660">
    <property type="component" value="Unassembled WGS sequence"/>
</dbReference>
<gene>
    <name evidence="12" type="ORF">ISF6_4425</name>
</gene>
<evidence type="ECO:0000256" key="6">
    <source>
        <dbReference type="ARBA" id="ARBA00022692"/>
    </source>
</evidence>
<evidence type="ECO:0000256" key="5">
    <source>
        <dbReference type="ARBA" id="ARBA00022500"/>
    </source>
</evidence>
<evidence type="ECO:0000256" key="3">
    <source>
        <dbReference type="ARBA" id="ARBA00008281"/>
    </source>
</evidence>
<evidence type="ECO:0000256" key="2">
    <source>
        <dbReference type="ARBA" id="ARBA00004162"/>
    </source>
</evidence>
<evidence type="ECO:0000313" key="12">
    <source>
        <dbReference type="EMBL" id="GAP38231.1"/>
    </source>
</evidence>
<proteinExistence type="inferred from homology"/>
<comment type="caution">
    <text evidence="12">The sequence shown here is derived from an EMBL/GenBank/DDBJ whole genome shotgun (WGS) entry which is preliminary data.</text>
</comment>
<dbReference type="OrthoDB" id="5297029at2"/>
<keyword evidence="6 10" id="KW-0812">Transmembrane</keyword>
<evidence type="ECO:0000256" key="1">
    <source>
        <dbReference type="ARBA" id="ARBA00002254"/>
    </source>
</evidence>
<dbReference type="PANTHER" id="PTHR35091:SF2">
    <property type="entry name" value="FLAGELLAR PROTEIN FLIL"/>
    <property type="match status" value="1"/>
</dbReference>
<dbReference type="AlphaFoldDB" id="A0A0K8P6J9"/>
<feature type="transmembrane region" description="Helical" evidence="10">
    <location>
        <begin position="21"/>
        <end position="43"/>
    </location>
</feature>
<feature type="compositionally biased region" description="Basic residues" evidence="11">
    <location>
        <begin position="172"/>
        <end position="182"/>
    </location>
</feature>
<dbReference type="PANTHER" id="PTHR35091">
    <property type="entry name" value="FLAGELLAR PROTEIN FLIL"/>
    <property type="match status" value="1"/>
</dbReference>
<keyword evidence="9 10" id="KW-0472">Membrane</keyword>
<dbReference type="GO" id="GO:0006935">
    <property type="term" value="P:chemotaxis"/>
    <property type="evidence" value="ECO:0007669"/>
    <property type="project" value="UniProtKB-KW"/>
</dbReference>
<evidence type="ECO:0000256" key="10">
    <source>
        <dbReference type="RuleBase" id="RU364125"/>
    </source>
</evidence>
<keyword evidence="13" id="KW-1185">Reference proteome</keyword>
<comment type="similarity">
    <text evidence="3 10">Belongs to the FliL family.</text>
</comment>
<reference evidence="13" key="1">
    <citation type="submission" date="2015-07" db="EMBL/GenBank/DDBJ databases">
        <title>Discovery of a poly(ethylene terephthalate assimilation.</title>
        <authorList>
            <person name="Yoshida S."/>
            <person name="Hiraga K."/>
            <person name="Takehana T."/>
            <person name="Taniguchi I."/>
            <person name="Yamaji H."/>
            <person name="Maeda Y."/>
            <person name="Toyohara K."/>
            <person name="Miyamoto K."/>
            <person name="Kimura Y."/>
            <person name="Oda K."/>
        </authorList>
    </citation>
    <scope>NUCLEOTIDE SEQUENCE [LARGE SCALE GENOMIC DNA]</scope>
    <source>
        <strain evidence="13">NBRC 110686 / TISTR 2288 / 201-F6</strain>
    </source>
</reference>
<comment type="subcellular location">
    <subcellularLocation>
        <location evidence="10">Cell inner membrane</location>
    </subcellularLocation>
    <subcellularLocation>
        <location evidence="2">Cell membrane</location>
        <topology evidence="2">Single-pass membrane protein</topology>
    </subcellularLocation>
</comment>
<evidence type="ECO:0000256" key="9">
    <source>
        <dbReference type="ARBA" id="ARBA00023136"/>
    </source>
</evidence>
<accession>A0A0K8P6J9</accession>
<sequence>MAAAAADASTAPPAGKGKKKLIIILVAALVLLGGGGAAALMVMKKNAAAAAEDGEEAPVAHKVESHAKPGQPPTYVALDPFTVNLADKETERFAQVAVTLEVDDPKFAEQMKGYMPSIRSNILMILAHKTSAELLERSGKEALATEIMREAVRPMGIELDDEDAADEDAGAKSKKKKKKRAAVHNPVTHVHFANFIIQ</sequence>
<dbReference type="STRING" id="1547922.ISF6_4425"/>
<keyword evidence="12" id="KW-0966">Cell projection</keyword>
<comment type="function">
    <text evidence="1 10">Controls the rotational direction of flagella during chemotaxis.</text>
</comment>
<evidence type="ECO:0000256" key="8">
    <source>
        <dbReference type="ARBA" id="ARBA00022989"/>
    </source>
</evidence>
<dbReference type="InterPro" id="IPR005503">
    <property type="entry name" value="FliL"/>
</dbReference>
<evidence type="ECO:0000313" key="13">
    <source>
        <dbReference type="Proteomes" id="UP000037660"/>
    </source>
</evidence>
<keyword evidence="5 10" id="KW-0145">Chemotaxis</keyword>
<keyword evidence="10" id="KW-0997">Cell inner membrane</keyword>
<protein>
    <recommendedName>
        <fullName evidence="10">Flagellar protein FliL</fullName>
    </recommendedName>
</protein>
<keyword evidence="8 10" id="KW-1133">Transmembrane helix</keyword>
<keyword evidence="12" id="KW-0282">Flagellum</keyword>
<keyword evidence="7 10" id="KW-0283">Flagellar rotation</keyword>
<dbReference type="EMBL" id="BBYR01000069">
    <property type="protein sequence ID" value="GAP38231.1"/>
    <property type="molecule type" value="Genomic_DNA"/>
</dbReference>
<dbReference type="GO" id="GO:0071978">
    <property type="term" value="P:bacterial-type flagellum-dependent swarming motility"/>
    <property type="evidence" value="ECO:0007669"/>
    <property type="project" value="TreeGrafter"/>
</dbReference>
<dbReference type="RefSeq" id="WP_054022098.1">
    <property type="nucleotide sequence ID" value="NZ_BBYR01000069.1"/>
</dbReference>
<dbReference type="GO" id="GO:0005886">
    <property type="term" value="C:plasma membrane"/>
    <property type="evidence" value="ECO:0007669"/>
    <property type="project" value="UniProtKB-SubCell"/>
</dbReference>
<name>A0A0K8P6J9_PISS1</name>
<evidence type="ECO:0000256" key="4">
    <source>
        <dbReference type="ARBA" id="ARBA00022475"/>
    </source>
</evidence>
<organism evidence="12 13">
    <name type="scientific">Piscinibacter sakaiensis</name>
    <name type="common">Ideonella sakaiensis</name>
    <dbReference type="NCBI Taxonomy" id="1547922"/>
    <lineage>
        <taxon>Bacteria</taxon>
        <taxon>Pseudomonadati</taxon>
        <taxon>Pseudomonadota</taxon>
        <taxon>Betaproteobacteria</taxon>
        <taxon>Burkholderiales</taxon>
        <taxon>Sphaerotilaceae</taxon>
        <taxon>Piscinibacter</taxon>
    </lineage>
</organism>
<evidence type="ECO:0000256" key="7">
    <source>
        <dbReference type="ARBA" id="ARBA00022779"/>
    </source>
</evidence>
<evidence type="ECO:0000256" key="11">
    <source>
        <dbReference type="SAM" id="MobiDB-lite"/>
    </source>
</evidence>